<keyword evidence="3" id="KW-0540">Nuclease</keyword>
<evidence type="ECO:0000256" key="1">
    <source>
        <dbReference type="ARBA" id="ARBA00022747"/>
    </source>
</evidence>
<keyword evidence="3" id="KW-0378">Hydrolase</keyword>
<dbReference type="PANTHER" id="PTHR30408:SF12">
    <property type="entry name" value="TYPE I RESTRICTION ENZYME MJAVIII SPECIFICITY SUBUNIT"/>
    <property type="match status" value="1"/>
</dbReference>
<dbReference type="GO" id="GO:0009307">
    <property type="term" value="P:DNA restriction-modification system"/>
    <property type="evidence" value="ECO:0007669"/>
    <property type="project" value="UniProtKB-KW"/>
</dbReference>
<organism evidence="3 4">
    <name type="scientific">Solidesulfovibrio aerotolerans</name>
    <dbReference type="NCBI Taxonomy" id="295255"/>
    <lineage>
        <taxon>Bacteria</taxon>
        <taxon>Pseudomonadati</taxon>
        <taxon>Thermodesulfobacteriota</taxon>
        <taxon>Desulfovibrionia</taxon>
        <taxon>Desulfovibrionales</taxon>
        <taxon>Desulfovibrionaceae</taxon>
        <taxon>Solidesulfovibrio</taxon>
    </lineage>
</organism>
<dbReference type="GO" id="GO:0004519">
    <property type="term" value="F:endonuclease activity"/>
    <property type="evidence" value="ECO:0007669"/>
    <property type="project" value="UniProtKB-KW"/>
</dbReference>
<keyword evidence="1" id="KW-0680">Restriction system</keyword>
<evidence type="ECO:0000313" key="4">
    <source>
        <dbReference type="Proteomes" id="UP000482487"/>
    </source>
</evidence>
<dbReference type="Proteomes" id="UP000482487">
    <property type="component" value="Unassembled WGS sequence"/>
</dbReference>
<dbReference type="InterPro" id="IPR052021">
    <property type="entry name" value="Type-I_RS_S_subunit"/>
</dbReference>
<keyword evidence="4" id="KW-1185">Reference proteome</keyword>
<keyword evidence="3" id="KW-0255">Endonuclease</keyword>
<dbReference type="PANTHER" id="PTHR30408">
    <property type="entry name" value="TYPE-1 RESTRICTION ENZYME ECOKI SPECIFICITY PROTEIN"/>
    <property type="match status" value="1"/>
</dbReference>
<dbReference type="OrthoDB" id="9798929at2"/>
<dbReference type="NCBIfam" id="NF047740">
    <property type="entry name" value="antiphage_MADS5"/>
    <property type="match status" value="1"/>
</dbReference>
<evidence type="ECO:0000256" key="2">
    <source>
        <dbReference type="ARBA" id="ARBA00023125"/>
    </source>
</evidence>
<evidence type="ECO:0000313" key="3">
    <source>
        <dbReference type="EMBL" id="MYL81820.1"/>
    </source>
</evidence>
<dbReference type="RefSeq" id="WP_160958081.1">
    <property type="nucleotide sequence ID" value="NZ_WVUD01000001.1"/>
</dbReference>
<name>A0A7C9ISY2_9BACT</name>
<gene>
    <name evidence="3" type="ORF">GTA51_01530</name>
</gene>
<comment type="caution">
    <text evidence="3">The sequence shown here is derived from an EMBL/GenBank/DDBJ whole genome shotgun (WGS) entry which is preliminary data.</text>
</comment>
<dbReference type="GO" id="GO:0003677">
    <property type="term" value="F:DNA binding"/>
    <property type="evidence" value="ECO:0007669"/>
    <property type="project" value="UniProtKB-KW"/>
</dbReference>
<protein>
    <submittedName>
        <fullName evidence="3">Restriction endonuclease subunit S</fullName>
    </submittedName>
</protein>
<sequence>MKIKHVPSSWLDHNGRRLDCGPYMSGAIEARELLSKLKTMPMHKLTAGHDGGIYNGPQFVRNYVTDPEFGVPFLTTSSMLHSDLSTLPLLRKADALSSKLRYLEIKEGMTLITCSGSIGRMAYSRKSMAGAWSNQDIMKVVANPDAILPGYLHAYLASRFGVPLIASGTYGAVIQHIEPHHIADLPVPRLKEIEEQVHDLIQQAADELSESSSLMASATNSLFANAGLNESQNHEYLSDEKRQGWSESSFDAFSLRALNYDPRSKGLWQAVSSIRHGLLGDLVDRSNFEGHIVFKRIDADPEHGVMLVGQRDAFHLRPEGRWISKKSIQGLGLQVPAGTTVIPCHGTLGESELYCRAALVTPRTSKYAYSGDFYRCIPREGTIPSGYLFAFLRSRFAFRMNRSMSTGSKQQYQHPVLMANMPIPRLDDEKEQEIASMVDRAGYLRDHALELEDQAVALVERAIEEGGR</sequence>
<dbReference type="AlphaFoldDB" id="A0A7C9ISY2"/>
<dbReference type="InterPro" id="IPR044946">
    <property type="entry name" value="Restrct_endonuc_typeI_TRD_sf"/>
</dbReference>
<reference evidence="3 4" key="1">
    <citation type="submission" date="2020-01" db="EMBL/GenBank/DDBJ databases">
        <title>Genome sequence of Desulfovibrio aerotolerans DSM 16695(T).</title>
        <authorList>
            <person name="Karnachuk O."/>
            <person name="Avakyan M."/>
            <person name="Mardanov A."/>
            <person name="Kadnikov V."/>
            <person name="Ravin N."/>
        </authorList>
    </citation>
    <scope>NUCLEOTIDE SEQUENCE [LARGE SCALE GENOMIC DNA]</scope>
    <source>
        <strain evidence="3 4">DSM 16695</strain>
    </source>
</reference>
<dbReference type="Gene3D" id="3.90.220.20">
    <property type="entry name" value="DNA methylase specificity domains"/>
    <property type="match status" value="2"/>
</dbReference>
<accession>A0A7C9ISY2</accession>
<dbReference type="SUPFAM" id="SSF116734">
    <property type="entry name" value="DNA methylase specificity domain"/>
    <property type="match status" value="2"/>
</dbReference>
<keyword evidence="2" id="KW-0238">DNA-binding</keyword>
<proteinExistence type="predicted"/>
<dbReference type="EMBL" id="WVUD01000001">
    <property type="protein sequence ID" value="MYL81820.1"/>
    <property type="molecule type" value="Genomic_DNA"/>
</dbReference>